<feature type="compositionally biased region" description="Basic and acidic residues" evidence="1">
    <location>
        <begin position="574"/>
        <end position="584"/>
    </location>
</feature>
<dbReference type="Pfam" id="PF13365">
    <property type="entry name" value="Trypsin_2"/>
    <property type="match status" value="1"/>
</dbReference>
<dbReference type="EMBL" id="CM029051">
    <property type="protein sequence ID" value="KAG2561065.1"/>
    <property type="molecule type" value="Genomic_DNA"/>
</dbReference>
<dbReference type="PANTHER" id="PTHR18868:SF49">
    <property type="entry name" value="OS11G0147200 PROTEIN"/>
    <property type="match status" value="1"/>
</dbReference>
<feature type="compositionally biased region" description="Low complexity" evidence="1">
    <location>
        <begin position="563"/>
        <end position="573"/>
    </location>
</feature>
<sequence length="689" mass="76177">MRKTKRCGGDLPSSFRKNSDLSDCKQDVWTGLSDRHKSYLSKSVSSIILFNGDRILFSCSGIAMEHQFLTKFLTATLSRALSATTEHHNDLKVGPFQSALESLPHGEVLAVGRDTSGNIVVKIVELNGDSRVSEDDKDLCSKISEPWEGGPHLSVDGNMVGMNLFLTNKRANFLPWGTTLLTFVYRPEARPIGEKSNGHPELHGDFLNQEQLDLDSMGYPILPSSMSGAGMILVNSFEKCFGDLHGKGVWSKLGKRAATIDRNVVALASFNGFLHALVFFIEWNGSAMILTSASLVRDSGDENKIVDNLRIGVLLKNECKQGKLEHCNLHYNIALVSVEYRARRPLNMSFDSESIDDVVAVGRRFKTGTLMAASGCLVPWSGTLDCEFLARSTCKITKAGIGGPLVNLDANVIGMNFYDTRIGTPFLLWGEICKILASFATRRDVKDKVNRWPVPKPRWCRPEDVESDDDDKLAFDDFGQLQYSYFMGRKVKLLGLTIPNDERMQKKRVEKQGKNRLDNLKKAAKVGALPSRIQLAAKSLPITGTKADLPKKSKKEDIDNVAGMASSATASGGKFEKLPGEKPPKHPGKHRKFLLVAEGKGMGKQQVDVGEASSRTQWSTLNCVLPTIIGTACSVLLAKSICEHFCKQAIPMYKVKKEKQRRKDTEMSSKCDKLKPQKKPFKKSSKKKA</sequence>
<name>A0A8T0PIZ4_PANVG</name>
<evidence type="ECO:0000256" key="1">
    <source>
        <dbReference type="SAM" id="MobiDB-lite"/>
    </source>
</evidence>
<comment type="caution">
    <text evidence="2">The sequence shown here is derived from an EMBL/GenBank/DDBJ whole genome shotgun (WGS) entry which is preliminary data.</text>
</comment>
<dbReference type="AlphaFoldDB" id="A0A8T0PIZ4"/>
<feature type="region of interest" description="Disordered" evidence="1">
    <location>
        <begin position="563"/>
        <end position="589"/>
    </location>
</feature>
<accession>A0A8T0PIZ4</accession>
<proteinExistence type="predicted"/>
<keyword evidence="3" id="KW-1185">Reference proteome</keyword>
<evidence type="ECO:0000313" key="3">
    <source>
        <dbReference type="Proteomes" id="UP000823388"/>
    </source>
</evidence>
<feature type="compositionally biased region" description="Basic residues" evidence="1">
    <location>
        <begin position="676"/>
        <end position="689"/>
    </location>
</feature>
<dbReference type="SUPFAM" id="SSF50494">
    <property type="entry name" value="Trypsin-like serine proteases"/>
    <property type="match status" value="1"/>
</dbReference>
<organism evidence="2 3">
    <name type="scientific">Panicum virgatum</name>
    <name type="common">Blackwell switchgrass</name>
    <dbReference type="NCBI Taxonomy" id="38727"/>
    <lineage>
        <taxon>Eukaryota</taxon>
        <taxon>Viridiplantae</taxon>
        <taxon>Streptophyta</taxon>
        <taxon>Embryophyta</taxon>
        <taxon>Tracheophyta</taxon>
        <taxon>Spermatophyta</taxon>
        <taxon>Magnoliopsida</taxon>
        <taxon>Liliopsida</taxon>
        <taxon>Poales</taxon>
        <taxon>Poaceae</taxon>
        <taxon>PACMAD clade</taxon>
        <taxon>Panicoideae</taxon>
        <taxon>Panicodae</taxon>
        <taxon>Paniceae</taxon>
        <taxon>Panicinae</taxon>
        <taxon>Panicum</taxon>
        <taxon>Panicum sect. Hiantes</taxon>
    </lineage>
</organism>
<dbReference type="PANTHER" id="PTHR18868">
    <property type="entry name" value="OS07G0665300 PROTEIN-RELATED"/>
    <property type="match status" value="1"/>
</dbReference>
<feature type="region of interest" description="Disordered" evidence="1">
    <location>
        <begin position="656"/>
        <end position="689"/>
    </location>
</feature>
<dbReference type="Proteomes" id="UP000823388">
    <property type="component" value="Chromosome 8K"/>
</dbReference>
<reference evidence="2" key="1">
    <citation type="submission" date="2020-05" db="EMBL/GenBank/DDBJ databases">
        <title>WGS assembly of Panicum virgatum.</title>
        <authorList>
            <person name="Lovell J.T."/>
            <person name="Jenkins J."/>
            <person name="Shu S."/>
            <person name="Juenger T.E."/>
            <person name="Schmutz J."/>
        </authorList>
    </citation>
    <scope>NUCLEOTIDE SEQUENCE</scope>
    <source>
        <strain evidence="2">AP13</strain>
    </source>
</reference>
<evidence type="ECO:0000313" key="2">
    <source>
        <dbReference type="EMBL" id="KAG2561065.1"/>
    </source>
</evidence>
<dbReference type="InterPro" id="IPR009003">
    <property type="entry name" value="Peptidase_S1_PA"/>
</dbReference>
<gene>
    <name evidence="2" type="ORF">PVAP13_8KG108500</name>
</gene>
<protein>
    <submittedName>
        <fullName evidence="2">Uncharacterized protein</fullName>
    </submittedName>
</protein>
<feature type="compositionally biased region" description="Basic and acidic residues" evidence="1">
    <location>
        <begin position="661"/>
        <end position="675"/>
    </location>
</feature>